<name>A0A2H0NEJ3_9BACT</name>
<dbReference type="Proteomes" id="UP000230564">
    <property type="component" value="Unassembled WGS sequence"/>
</dbReference>
<dbReference type="PRINTS" id="PR00781">
    <property type="entry name" value="LIPOSIGPTASE"/>
</dbReference>
<evidence type="ECO:0000256" key="4">
    <source>
        <dbReference type="ARBA" id="ARBA00022692"/>
    </source>
</evidence>
<dbReference type="EMBL" id="PCWQ01000004">
    <property type="protein sequence ID" value="PIR07308.1"/>
    <property type="molecule type" value="Genomic_DNA"/>
</dbReference>
<dbReference type="PANTHER" id="PTHR33695">
    <property type="entry name" value="LIPOPROTEIN SIGNAL PEPTIDASE"/>
    <property type="match status" value="1"/>
</dbReference>
<comment type="pathway">
    <text evidence="9">Protein modification; lipoprotein biosynthesis (signal peptide cleavage).</text>
</comment>
<sequence>MIKYFFSILFLFLVDRFTKVYLLKQPSLDNQGGFIDLHLNSNIAFSWPTPDFILYPVIIIILVALISVWLKNFKENTVVIWPLGLIIIGAISNLLDRLSYGAVVDFINVPFFTVFNLSDIYIFLGVVWILVKLIKLKQ</sequence>
<evidence type="ECO:0000256" key="1">
    <source>
        <dbReference type="ARBA" id="ARBA00006139"/>
    </source>
</evidence>
<comment type="caution">
    <text evidence="11">The sequence shown here is derived from an EMBL/GenBank/DDBJ whole genome shotgun (WGS) entry which is preliminary data.</text>
</comment>
<dbReference type="AlphaFoldDB" id="A0A2H0NEJ3"/>
<comment type="function">
    <text evidence="9">This protein specifically catalyzes the removal of signal peptides from prolipoproteins.</text>
</comment>
<comment type="catalytic activity">
    <reaction evidence="9">
        <text>Release of signal peptides from bacterial membrane prolipoproteins. Hydrolyzes -Xaa-Yaa-Zaa-|-(S,diacylglyceryl)Cys-, in which Xaa is hydrophobic (preferably Leu), and Yaa (Ala or Ser) and Zaa (Gly or Ala) have small, neutral side chains.</text>
        <dbReference type="EC" id="3.4.23.36"/>
    </reaction>
</comment>
<dbReference type="EC" id="3.4.23.36" evidence="9"/>
<comment type="caution">
    <text evidence="9">Lacks conserved residue(s) required for the propagation of feature annotation.</text>
</comment>
<evidence type="ECO:0000313" key="12">
    <source>
        <dbReference type="Proteomes" id="UP000230564"/>
    </source>
</evidence>
<comment type="subcellular location">
    <subcellularLocation>
        <location evidence="9">Cell membrane</location>
        <topology evidence="9">Multi-pass membrane protein</topology>
    </subcellularLocation>
</comment>
<reference evidence="11 12" key="1">
    <citation type="submission" date="2017-09" db="EMBL/GenBank/DDBJ databases">
        <title>Depth-based differentiation of microbial function through sediment-hosted aquifers and enrichment of novel symbionts in the deep terrestrial subsurface.</title>
        <authorList>
            <person name="Probst A.J."/>
            <person name="Ladd B."/>
            <person name="Jarett J.K."/>
            <person name="Geller-Mcgrath D.E."/>
            <person name="Sieber C.M."/>
            <person name="Emerson J.B."/>
            <person name="Anantharaman K."/>
            <person name="Thomas B.C."/>
            <person name="Malmstrom R."/>
            <person name="Stieglmeier M."/>
            <person name="Klingl A."/>
            <person name="Woyke T."/>
            <person name="Ryan C.M."/>
            <person name="Banfield J.F."/>
        </authorList>
    </citation>
    <scope>NUCLEOTIDE SEQUENCE [LARGE SCALE GENOMIC DNA]</scope>
    <source>
        <strain evidence="11">CG11_big_fil_rev_8_21_14_0_20_36_20</strain>
    </source>
</reference>
<comment type="similarity">
    <text evidence="1 9 10">Belongs to the peptidase A8 family.</text>
</comment>
<feature type="transmembrane region" description="Helical" evidence="9">
    <location>
        <begin position="52"/>
        <end position="70"/>
    </location>
</feature>
<dbReference type="InterPro" id="IPR001872">
    <property type="entry name" value="Peptidase_A8"/>
</dbReference>
<feature type="active site" evidence="9">
    <location>
        <position position="119"/>
    </location>
</feature>
<evidence type="ECO:0000313" key="11">
    <source>
        <dbReference type="EMBL" id="PIR07308.1"/>
    </source>
</evidence>
<feature type="transmembrane region" description="Helical" evidence="9">
    <location>
        <begin position="107"/>
        <end position="131"/>
    </location>
</feature>
<gene>
    <name evidence="9" type="primary">lspA</name>
    <name evidence="11" type="ORF">COV55_00195</name>
</gene>
<keyword evidence="5 9" id="KW-0064">Aspartyl protease</keyword>
<keyword evidence="6 9" id="KW-0378">Hydrolase</keyword>
<keyword evidence="2 9" id="KW-1003">Cell membrane</keyword>
<evidence type="ECO:0000256" key="9">
    <source>
        <dbReference type="HAMAP-Rule" id="MF_00161"/>
    </source>
</evidence>
<evidence type="ECO:0000256" key="10">
    <source>
        <dbReference type="RuleBase" id="RU004181"/>
    </source>
</evidence>
<evidence type="ECO:0000256" key="7">
    <source>
        <dbReference type="ARBA" id="ARBA00022989"/>
    </source>
</evidence>
<dbReference type="HAMAP" id="MF_00161">
    <property type="entry name" value="LspA"/>
    <property type="match status" value="1"/>
</dbReference>
<organism evidence="11 12">
    <name type="scientific">Candidatus Komeilibacteria bacterium CG11_big_fil_rev_8_21_14_0_20_36_20</name>
    <dbReference type="NCBI Taxonomy" id="1974477"/>
    <lineage>
        <taxon>Bacteria</taxon>
        <taxon>Candidatus Komeiliibacteriota</taxon>
    </lineage>
</organism>
<evidence type="ECO:0000256" key="5">
    <source>
        <dbReference type="ARBA" id="ARBA00022750"/>
    </source>
</evidence>
<dbReference type="GO" id="GO:0006508">
    <property type="term" value="P:proteolysis"/>
    <property type="evidence" value="ECO:0007669"/>
    <property type="project" value="UniProtKB-KW"/>
</dbReference>
<dbReference type="PANTHER" id="PTHR33695:SF1">
    <property type="entry name" value="LIPOPROTEIN SIGNAL PEPTIDASE"/>
    <property type="match status" value="1"/>
</dbReference>
<evidence type="ECO:0000256" key="6">
    <source>
        <dbReference type="ARBA" id="ARBA00022801"/>
    </source>
</evidence>
<dbReference type="UniPathway" id="UPA00665"/>
<keyword evidence="4 9" id="KW-0812">Transmembrane</keyword>
<feature type="active site" evidence="9">
    <location>
        <position position="105"/>
    </location>
</feature>
<evidence type="ECO:0000256" key="8">
    <source>
        <dbReference type="ARBA" id="ARBA00023136"/>
    </source>
</evidence>
<dbReference type="GO" id="GO:0004190">
    <property type="term" value="F:aspartic-type endopeptidase activity"/>
    <property type="evidence" value="ECO:0007669"/>
    <property type="project" value="UniProtKB-UniRule"/>
</dbReference>
<dbReference type="Pfam" id="PF01252">
    <property type="entry name" value="Peptidase_A8"/>
    <property type="match status" value="1"/>
</dbReference>
<evidence type="ECO:0000256" key="3">
    <source>
        <dbReference type="ARBA" id="ARBA00022670"/>
    </source>
</evidence>
<evidence type="ECO:0000256" key="2">
    <source>
        <dbReference type="ARBA" id="ARBA00022475"/>
    </source>
</evidence>
<protein>
    <recommendedName>
        <fullName evidence="9">Lipoprotein signal peptidase</fullName>
        <ecNumber evidence="9">3.4.23.36</ecNumber>
    </recommendedName>
    <alternativeName>
        <fullName evidence="9">Prolipoprotein signal peptidase</fullName>
    </alternativeName>
    <alternativeName>
        <fullName evidence="9">Signal peptidase II</fullName>
        <shortName evidence="9">SPase II</shortName>
    </alternativeName>
</protein>
<accession>A0A2H0NEJ3</accession>
<keyword evidence="7 9" id="KW-1133">Transmembrane helix</keyword>
<keyword evidence="8 9" id="KW-0472">Membrane</keyword>
<proteinExistence type="inferred from homology"/>
<feature type="transmembrane region" description="Helical" evidence="9">
    <location>
        <begin position="77"/>
        <end position="95"/>
    </location>
</feature>
<keyword evidence="3 9" id="KW-0645">Protease</keyword>
<dbReference type="GO" id="GO:0005886">
    <property type="term" value="C:plasma membrane"/>
    <property type="evidence" value="ECO:0007669"/>
    <property type="project" value="UniProtKB-SubCell"/>
</dbReference>